<dbReference type="CDD" id="cd20328">
    <property type="entry name" value="FXYD3-like"/>
    <property type="match status" value="1"/>
</dbReference>
<dbReference type="Ensembl" id="ENSPMRT00000031479.1">
    <property type="protein sequence ID" value="ENSPMRP00000029680.1"/>
    <property type="gene ID" value="ENSPMRG00000019195.1"/>
</dbReference>
<dbReference type="PROSITE" id="PS01310">
    <property type="entry name" value="FXYD"/>
    <property type="match status" value="1"/>
</dbReference>
<feature type="signal peptide" evidence="8">
    <location>
        <begin position="1"/>
        <end position="20"/>
    </location>
</feature>
<evidence type="ECO:0000256" key="3">
    <source>
        <dbReference type="ARBA" id="ARBA00022448"/>
    </source>
</evidence>
<dbReference type="Pfam" id="PF02038">
    <property type="entry name" value="ATP1G1_PLM_MAT8"/>
    <property type="match status" value="1"/>
</dbReference>
<comment type="subcellular location">
    <subcellularLocation>
        <location evidence="1">Membrane</location>
        <topology evidence="1">Single-pass membrane protein</topology>
    </subcellularLocation>
</comment>
<evidence type="ECO:0000256" key="2">
    <source>
        <dbReference type="ARBA" id="ARBA00005948"/>
    </source>
</evidence>
<evidence type="ECO:0000313" key="10">
    <source>
        <dbReference type="Proteomes" id="UP000472272"/>
    </source>
</evidence>
<comment type="similarity">
    <text evidence="2 8">Belongs to the FXYD family.</text>
</comment>
<dbReference type="PANTHER" id="PTHR14132">
    <property type="entry name" value="SODIUM/POTASSIUM-TRANSPORTING ATPASE SUBUNIT GAMMA"/>
    <property type="match status" value="1"/>
</dbReference>
<name>A0A670K0L0_PODMU</name>
<dbReference type="InterPro" id="IPR000272">
    <property type="entry name" value="Ion-transport_regulator_FXYD"/>
</dbReference>
<reference evidence="9" key="1">
    <citation type="submission" date="2025-08" db="UniProtKB">
        <authorList>
            <consortium name="Ensembl"/>
        </authorList>
    </citation>
    <scope>IDENTIFICATION</scope>
</reference>
<accession>A0A670K0L0</accession>
<dbReference type="Gene3D" id="1.20.5.780">
    <property type="entry name" value="Single helix bin"/>
    <property type="match status" value="1"/>
</dbReference>
<evidence type="ECO:0000256" key="1">
    <source>
        <dbReference type="ARBA" id="ARBA00004167"/>
    </source>
</evidence>
<keyword evidence="10" id="KW-1185">Reference proteome</keyword>
<dbReference type="InterPro" id="IPR047297">
    <property type="entry name" value="FXYD_motif"/>
</dbReference>
<sequence>MKPTTMEILLLLLAAFPVLGANDPTDPNSPFYYDWYSLRVGGLIVAGVLCFLGIVILLSGKCKCKPKRKNSVHTMQKLPLAGKCSFGDGESDWRGGGSIENAVIHPCWGQQGLAFFEVDRGWNAKLLQLQPGSLSGLHRTHAGQWRTGVPNEISKRE</sequence>
<keyword evidence="7 8" id="KW-0472">Membrane</keyword>
<organism evidence="9 10">
    <name type="scientific">Podarcis muralis</name>
    <name type="common">Wall lizard</name>
    <name type="synonym">Lacerta muralis</name>
    <dbReference type="NCBI Taxonomy" id="64176"/>
    <lineage>
        <taxon>Eukaryota</taxon>
        <taxon>Metazoa</taxon>
        <taxon>Chordata</taxon>
        <taxon>Craniata</taxon>
        <taxon>Vertebrata</taxon>
        <taxon>Euteleostomi</taxon>
        <taxon>Lepidosauria</taxon>
        <taxon>Squamata</taxon>
        <taxon>Bifurcata</taxon>
        <taxon>Unidentata</taxon>
        <taxon>Episquamata</taxon>
        <taxon>Laterata</taxon>
        <taxon>Lacertibaenia</taxon>
        <taxon>Lacertidae</taxon>
        <taxon>Podarcis</taxon>
    </lineage>
</organism>
<evidence type="ECO:0000256" key="7">
    <source>
        <dbReference type="ARBA" id="ARBA00023136"/>
    </source>
</evidence>
<feature type="transmembrane region" description="Helical" evidence="8">
    <location>
        <begin position="36"/>
        <end position="59"/>
    </location>
</feature>
<dbReference type="GO" id="GO:0006811">
    <property type="term" value="P:monoatomic ion transport"/>
    <property type="evidence" value="ECO:0007669"/>
    <property type="project" value="UniProtKB-KW"/>
</dbReference>
<dbReference type="PANTHER" id="PTHR14132:SF11">
    <property type="entry name" value="FXYD DOMAIN-CONTAINING ION TRANSPORT REGULATOR 3"/>
    <property type="match status" value="1"/>
</dbReference>
<evidence type="ECO:0000256" key="6">
    <source>
        <dbReference type="ARBA" id="ARBA00023065"/>
    </source>
</evidence>
<dbReference type="GO" id="GO:0043269">
    <property type="term" value="P:regulation of monoatomic ion transport"/>
    <property type="evidence" value="ECO:0007669"/>
    <property type="project" value="InterPro"/>
</dbReference>
<evidence type="ECO:0000256" key="5">
    <source>
        <dbReference type="ARBA" id="ARBA00022989"/>
    </source>
</evidence>
<dbReference type="GO" id="GO:0016020">
    <property type="term" value="C:membrane"/>
    <property type="evidence" value="ECO:0007669"/>
    <property type="project" value="UniProtKB-SubCell"/>
</dbReference>
<dbReference type="AlphaFoldDB" id="A0A670K0L0"/>
<evidence type="ECO:0000313" key="9">
    <source>
        <dbReference type="Ensembl" id="ENSPMRP00000029680.1"/>
    </source>
</evidence>
<keyword evidence="5 8" id="KW-1133">Transmembrane helix</keyword>
<dbReference type="GeneTree" id="ENSGT00940000153062"/>
<keyword evidence="3 8" id="KW-0813">Transport</keyword>
<keyword evidence="6 8" id="KW-0406">Ion transport</keyword>
<proteinExistence type="inferred from homology"/>
<dbReference type="GO" id="GO:0017080">
    <property type="term" value="F:sodium channel regulator activity"/>
    <property type="evidence" value="ECO:0007669"/>
    <property type="project" value="TreeGrafter"/>
</dbReference>
<reference evidence="9" key="2">
    <citation type="submission" date="2025-09" db="UniProtKB">
        <authorList>
            <consortium name="Ensembl"/>
        </authorList>
    </citation>
    <scope>IDENTIFICATION</scope>
</reference>
<evidence type="ECO:0000256" key="8">
    <source>
        <dbReference type="RuleBase" id="RU364131"/>
    </source>
</evidence>
<keyword evidence="4 8" id="KW-0812">Transmembrane</keyword>
<dbReference type="Proteomes" id="UP000472272">
    <property type="component" value="Unplaced"/>
</dbReference>
<feature type="chain" id="PRO_5025712363" description="FXYD domain-containing ion transport regulator" evidence="8">
    <location>
        <begin position="21"/>
        <end position="157"/>
    </location>
</feature>
<keyword evidence="8" id="KW-0732">Signal</keyword>
<protein>
    <recommendedName>
        <fullName evidence="8">FXYD domain-containing ion transport regulator</fullName>
    </recommendedName>
</protein>
<evidence type="ECO:0000256" key="4">
    <source>
        <dbReference type="ARBA" id="ARBA00022692"/>
    </source>
</evidence>